<gene>
    <name evidence="1" type="ORF">RPERSI_LOCUS25043</name>
</gene>
<organism evidence="1 2">
    <name type="scientific">Racocetra persica</name>
    <dbReference type="NCBI Taxonomy" id="160502"/>
    <lineage>
        <taxon>Eukaryota</taxon>
        <taxon>Fungi</taxon>
        <taxon>Fungi incertae sedis</taxon>
        <taxon>Mucoromycota</taxon>
        <taxon>Glomeromycotina</taxon>
        <taxon>Glomeromycetes</taxon>
        <taxon>Diversisporales</taxon>
        <taxon>Gigasporaceae</taxon>
        <taxon>Racocetra</taxon>
    </lineage>
</organism>
<evidence type="ECO:0000313" key="2">
    <source>
        <dbReference type="Proteomes" id="UP000789920"/>
    </source>
</evidence>
<proteinExistence type="predicted"/>
<accession>A0ACA9RZS2</accession>
<keyword evidence="2" id="KW-1185">Reference proteome</keyword>
<feature type="non-terminal residue" evidence="1">
    <location>
        <position position="98"/>
    </location>
</feature>
<reference evidence="1" key="1">
    <citation type="submission" date="2021-06" db="EMBL/GenBank/DDBJ databases">
        <authorList>
            <person name="Kallberg Y."/>
            <person name="Tangrot J."/>
            <person name="Rosling A."/>
        </authorList>
    </citation>
    <scope>NUCLEOTIDE SEQUENCE</scope>
    <source>
        <strain evidence="1">MA461A</strain>
    </source>
</reference>
<dbReference type="Proteomes" id="UP000789920">
    <property type="component" value="Unassembled WGS sequence"/>
</dbReference>
<name>A0ACA9RZS2_9GLOM</name>
<feature type="non-terminal residue" evidence="1">
    <location>
        <position position="1"/>
    </location>
</feature>
<comment type="caution">
    <text evidence="1">The sequence shown here is derived from an EMBL/GenBank/DDBJ whole genome shotgun (WGS) entry which is preliminary data.</text>
</comment>
<sequence>PPKELELIPTVSLFKFLFAVWFYKEQHEIQRVIYDSDPEKIGLVKIFLNSRWSVLITNMEYAKAFFAENDEVLPKIEAPDDHPIKKFFGKGISFANGE</sequence>
<evidence type="ECO:0000313" key="1">
    <source>
        <dbReference type="EMBL" id="CAG8819043.1"/>
    </source>
</evidence>
<protein>
    <submittedName>
        <fullName evidence="1">6756_t:CDS:1</fullName>
    </submittedName>
</protein>
<dbReference type="EMBL" id="CAJVQC010081778">
    <property type="protein sequence ID" value="CAG8819043.1"/>
    <property type="molecule type" value="Genomic_DNA"/>
</dbReference>